<feature type="transmembrane region" description="Helical" evidence="2">
    <location>
        <begin position="737"/>
        <end position="758"/>
    </location>
</feature>
<dbReference type="GO" id="GO:0006355">
    <property type="term" value="P:regulation of DNA-templated transcription"/>
    <property type="evidence" value="ECO:0007669"/>
    <property type="project" value="InterPro"/>
</dbReference>
<dbReference type="OrthoDB" id="1090267at2"/>
<dbReference type="Gene3D" id="2.60.40.10">
    <property type="entry name" value="Immunoglobulins"/>
    <property type="match status" value="1"/>
</dbReference>
<dbReference type="SUPFAM" id="SSF46894">
    <property type="entry name" value="C-terminal effector domain of the bipartite response regulators"/>
    <property type="match status" value="1"/>
</dbReference>
<evidence type="ECO:0000259" key="3">
    <source>
        <dbReference type="SMART" id="SM00421"/>
    </source>
</evidence>
<keyword evidence="2" id="KW-0812">Transmembrane</keyword>
<dbReference type="Proteomes" id="UP000295260">
    <property type="component" value="Unassembled WGS sequence"/>
</dbReference>
<evidence type="ECO:0000313" key="5">
    <source>
        <dbReference type="Proteomes" id="UP000295260"/>
    </source>
</evidence>
<keyword evidence="1" id="KW-0175">Coiled coil</keyword>
<proteinExistence type="predicted"/>
<dbReference type="InterPro" id="IPR000792">
    <property type="entry name" value="Tscrpt_reg_LuxR_C"/>
</dbReference>
<comment type="caution">
    <text evidence="4">The sequence shown here is derived from an EMBL/GenBank/DDBJ whole genome shotgun (WGS) entry which is preliminary data.</text>
</comment>
<feature type="coiled-coil region" evidence="1">
    <location>
        <begin position="769"/>
        <end position="803"/>
    </location>
</feature>
<keyword evidence="5" id="KW-1185">Reference proteome</keyword>
<feature type="domain" description="HTH luxR-type" evidence="3">
    <location>
        <begin position="883"/>
        <end position="940"/>
    </location>
</feature>
<dbReference type="GO" id="GO:0003677">
    <property type="term" value="F:DNA binding"/>
    <property type="evidence" value="ECO:0007669"/>
    <property type="project" value="InterPro"/>
</dbReference>
<dbReference type="SUPFAM" id="SSF63829">
    <property type="entry name" value="Calcium-dependent phosphotriesterase"/>
    <property type="match status" value="1"/>
</dbReference>
<dbReference type="Gene3D" id="1.10.10.10">
    <property type="entry name" value="Winged helix-like DNA-binding domain superfamily/Winged helix DNA-binding domain"/>
    <property type="match status" value="1"/>
</dbReference>
<dbReference type="Gene3D" id="2.130.10.10">
    <property type="entry name" value="YVTN repeat-like/Quinoprotein amine dehydrogenase"/>
    <property type="match status" value="2"/>
</dbReference>
<sequence length="943" mass="108684">MAVKPNFNLKFVYVVALLLASHLFLYAQDLPPIVKYNSSIYNAGNQNWMISQDKNNYIYFANNEGLLEYNGSVWTLYKSPNETIIRSVKVIGNKIYTGCYMEFGYWSRQSNGRLIYTSLSQKITSKIIDDEQFWNILQYDQWVIFQSLNKIFIYDTKTRKFKIVQPKVNILKSFKTSNSIYYQTVNNDFFEIENGTSKLVLDNSTLKDKKIVNVFAIDEGLLIHTQFNGFFKLSNGNLFKFDTEADSEISASSIYSSQMLSDGSFAVGTISNGVFILNKDGKVKYHITQNKGLSNNTVLSIAEDFDKNLWIGLDNGINCINLQSPIRSFSDETGVLGTVYASALYKGKLYIGTNQGLFYKEYLYDNQFKFVKGTKGQVWSLFVHDGTLFCGHDSGTFIVDGENSSHIFSQSGTWKLEVVPNKENFLLQGNYYGMSILEKINNQWVFRNKIAGYNYSSKHFEITNSNEVYVSHEYKGIFRFQLDSKFFKGSKLYTYTKPVKGKNAGLTKFNNTIYYAYKDGIFKLNQKTKQFERDPSLSGVFDNNEYTSGKLILDNSNKLWIFSKSYINYFSVNKLSSDLKKNVISIPASISNSMLGYENITQLSNSIYLIGTTDGYYTFNINELSFKNHSVAISDISINKLNEKQSSFSISDKGEFKHDENNITFSYTVPEYDKYIIAEYQYLLEGFQDNWSEWSSKATINFKNLPPGDYTFKVRSKVVNSQPENLAVYSFTISKPWYLTNLALVIYFLMICLLAYYINKAYEKYYYEQKQKLIEENNLLLEIKELENEQQLMKLRNEQLSIDVDNKSRELAVSTMSLIKKDELLSVIKEDLKKTSDEASSRSIKSVINTINKNITEDNAWNVFKEAFDTADKDFLKKVKQAHNSLTPNDLRLCAYLRLNLSSKEIAPLLNISVRSVEIKRYRLRKKMDLPHETGLVEYILSI</sequence>
<dbReference type="Pfam" id="PF07495">
    <property type="entry name" value="Y_Y_Y"/>
    <property type="match status" value="1"/>
</dbReference>
<dbReference type="InterPro" id="IPR011110">
    <property type="entry name" value="Reg_prop"/>
</dbReference>
<protein>
    <submittedName>
        <fullName evidence="4">Two component regulator with propeller domain</fullName>
    </submittedName>
</protein>
<keyword evidence="2" id="KW-1133">Transmembrane helix</keyword>
<dbReference type="InterPro" id="IPR015943">
    <property type="entry name" value="WD40/YVTN_repeat-like_dom_sf"/>
</dbReference>
<gene>
    <name evidence="4" type="ORF">BC748_1663</name>
</gene>
<dbReference type="InterPro" id="IPR036388">
    <property type="entry name" value="WH-like_DNA-bd_sf"/>
</dbReference>
<organism evidence="4 5">
    <name type="scientific">Flavobacterium dankookense</name>
    <dbReference type="NCBI Taxonomy" id="706186"/>
    <lineage>
        <taxon>Bacteria</taxon>
        <taxon>Pseudomonadati</taxon>
        <taxon>Bacteroidota</taxon>
        <taxon>Flavobacteriia</taxon>
        <taxon>Flavobacteriales</taxon>
        <taxon>Flavobacteriaceae</taxon>
        <taxon>Flavobacterium</taxon>
    </lineage>
</organism>
<accession>A0A4R6QC32</accession>
<keyword evidence="2" id="KW-0472">Membrane</keyword>
<dbReference type="InterPro" id="IPR013783">
    <property type="entry name" value="Ig-like_fold"/>
</dbReference>
<dbReference type="SMART" id="SM00421">
    <property type="entry name" value="HTH_LUXR"/>
    <property type="match status" value="1"/>
</dbReference>
<dbReference type="EMBL" id="SNXR01000013">
    <property type="protein sequence ID" value="TDP59413.1"/>
    <property type="molecule type" value="Genomic_DNA"/>
</dbReference>
<dbReference type="RefSeq" id="WP_133532947.1">
    <property type="nucleotide sequence ID" value="NZ_SNXR01000013.1"/>
</dbReference>
<dbReference type="Pfam" id="PF07494">
    <property type="entry name" value="Reg_prop"/>
    <property type="match status" value="1"/>
</dbReference>
<evidence type="ECO:0000256" key="1">
    <source>
        <dbReference type="SAM" id="Coils"/>
    </source>
</evidence>
<evidence type="ECO:0000313" key="4">
    <source>
        <dbReference type="EMBL" id="TDP59413.1"/>
    </source>
</evidence>
<dbReference type="InterPro" id="IPR016032">
    <property type="entry name" value="Sig_transdc_resp-reg_C-effctor"/>
</dbReference>
<dbReference type="AlphaFoldDB" id="A0A4R6QC32"/>
<reference evidence="4 5" key="1">
    <citation type="submission" date="2019-03" db="EMBL/GenBank/DDBJ databases">
        <title>Genomic Encyclopedia of Archaeal and Bacterial Type Strains, Phase II (KMG-II): from individual species to whole genera.</title>
        <authorList>
            <person name="Goeker M."/>
        </authorList>
    </citation>
    <scope>NUCLEOTIDE SEQUENCE [LARGE SCALE GENOMIC DNA]</scope>
    <source>
        <strain evidence="4 5">DSM 25687</strain>
    </source>
</reference>
<name>A0A4R6QC32_9FLAO</name>
<evidence type="ECO:0000256" key="2">
    <source>
        <dbReference type="SAM" id="Phobius"/>
    </source>
</evidence>
<dbReference type="InterPro" id="IPR011123">
    <property type="entry name" value="Y_Y_Y"/>
</dbReference>